<dbReference type="OrthoDB" id="77572at2759"/>
<protein>
    <submittedName>
        <fullName evidence="3">Aste57867_18177 protein</fullName>
    </submittedName>
</protein>
<dbReference type="EMBL" id="VJMH01006378">
    <property type="protein sequence ID" value="KAF0690445.1"/>
    <property type="molecule type" value="Genomic_DNA"/>
</dbReference>
<evidence type="ECO:0000313" key="3">
    <source>
        <dbReference type="EMBL" id="VFT94915.1"/>
    </source>
</evidence>
<keyword evidence="1" id="KW-1133">Transmembrane helix</keyword>
<dbReference type="EMBL" id="CAADRA010006399">
    <property type="protein sequence ID" value="VFT94915.1"/>
    <property type="molecule type" value="Genomic_DNA"/>
</dbReference>
<feature type="transmembrane region" description="Helical" evidence="1">
    <location>
        <begin position="159"/>
        <end position="179"/>
    </location>
</feature>
<organism evidence="3 4">
    <name type="scientific">Aphanomyces stellatus</name>
    <dbReference type="NCBI Taxonomy" id="120398"/>
    <lineage>
        <taxon>Eukaryota</taxon>
        <taxon>Sar</taxon>
        <taxon>Stramenopiles</taxon>
        <taxon>Oomycota</taxon>
        <taxon>Saprolegniomycetes</taxon>
        <taxon>Saprolegniales</taxon>
        <taxon>Verrucalvaceae</taxon>
        <taxon>Aphanomyces</taxon>
    </lineage>
</organism>
<proteinExistence type="predicted"/>
<evidence type="ECO:0000256" key="1">
    <source>
        <dbReference type="SAM" id="Phobius"/>
    </source>
</evidence>
<reference evidence="3 4" key="1">
    <citation type="submission" date="2019-03" db="EMBL/GenBank/DDBJ databases">
        <authorList>
            <person name="Gaulin E."/>
            <person name="Dumas B."/>
        </authorList>
    </citation>
    <scope>NUCLEOTIDE SEQUENCE [LARGE SCALE GENOMIC DNA]</scope>
    <source>
        <strain evidence="3">CBS 568.67</strain>
    </source>
</reference>
<keyword evidence="1" id="KW-0472">Membrane</keyword>
<keyword evidence="4" id="KW-1185">Reference proteome</keyword>
<reference evidence="2" key="2">
    <citation type="submission" date="2019-06" db="EMBL/GenBank/DDBJ databases">
        <title>Genomics analysis of Aphanomyces spp. identifies a new class of oomycete effector associated with host adaptation.</title>
        <authorList>
            <person name="Gaulin E."/>
        </authorList>
    </citation>
    <scope>NUCLEOTIDE SEQUENCE</scope>
    <source>
        <strain evidence="2">CBS 578.67</strain>
    </source>
</reference>
<gene>
    <name evidence="3" type="primary">Aste57867_18177</name>
    <name evidence="2" type="ORF">As57867_018115</name>
    <name evidence="3" type="ORF">ASTE57867_18177</name>
</gene>
<evidence type="ECO:0000313" key="2">
    <source>
        <dbReference type="EMBL" id="KAF0690445.1"/>
    </source>
</evidence>
<accession>A0A485LB02</accession>
<dbReference type="Proteomes" id="UP000332933">
    <property type="component" value="Unassembled WGS sequence"/>
</dbReference>
<dbReference type="AlphaFoldDB" id="A0A485LB02"/>
<evidence type="ECO:0000313" key="4">
    <source>
        <dbReference type="Proteomes" id="UP000332933"/>
    </source>
</evidence>
<name>A0A485LB02_9STRA</name>
<sequence>MFVIPFWFRSRIFRSQPSSAHPLSQHECRFRPIIMHLPLLVFLLALLVNTVAADASFTSGRRTENESMSSSMMFTRDDWLSVDCSAVELTMAPLCGDVEMRQYHAFVCEKQCIDAVKQLLRRKEEPPMTHAICLNEWKAINRIQASECPQDMAAFMPRAMSVSTVAFTILSAFLLFTCVS</sequence>
<keyword evidence="1" id="KW-0812">Transmembrane</keyword>